<organism evidence="3 4">
    <name type="scientific">Desulfonispora thiosulfatigenes DSM 11270</name>
    <dbReference type="NCBI Taxonomy" id="656914"/>
    <lineage>
        <taxon>Bacteria</taxon>
        <taxon>Bacillati</taxon>
        <taxon>Bacillota</taxon>
        <taxon>Clostridia</taxon>
        <taxon>Eubacteriales</taxon>
        <taxon>Peptococcaceae</taxon>
        <taxon>Desulfonispora</taxon>
    </lineage>
</organism>
<reference evidence="3 4" key="1">
    <citation type="submission" date="2017-04" db="EMBL/GenBank/DDBJ databases">
        <authorList>
            <person name="Afonso C.L."/>
            <person name="Miller P.J."/>
            <person name="Scott M.A."/>
            <person name="Spackman E."/>
            <person name="Goraichik I."/>
            <person name="Dimitrov K.M."/>
            <person name="Suarez D.L."/>
            <person name="Swayne D.E."/>
        </authorList>
    </citation>
    <scope>NUCLEOTIDE SEQUENCE [LARGE SCALE GENOMIC DNA]</scope>
    <source>
        <strain evidence="3 4">DSM 11270</strain>
    </source>
</reference>
<dbReference type="GO" id="GO:0006529">
    <property type="term" value="P:asparagine biosynthetic process"/>
    <property type="evidence" value="ECO:0007669"/>
    <property type="project" value="InterPro"/>
</dbReference>
<dbReference type="InterPro" id="IPR005232">
    <property type="entry name" value="LarE"/>
</dbReference>
<evidence type="ECO:0000313" key="4">
    <source>
        <dbReference type="Proteomes" id="UP000192731"/>
    </source>
</evidence>
<evidence type="ECO:0000259" key="2">
    <source>
        <dbReference type="Pfam" id="PF00733"/>
    </source>
</evidence>
<evidence type="ECO:0000256" key="1">
    <source>
        <dbReference type="PIRSR" id="PIRSR006661-1"/>
    </source>
</evidence>
<dbReference type="SUPFAM" id="SSF52402">
    <property type="entry name" value="Adenine nucleotide alpha hydrolases-like"/>
    <property type="match status" value="1"/>
</dbReference>
<proteinExistence type="predicted"/>
<feature type="active site" description="Nucleophile and sulfur donor" evidence="1">
    <location>
        <position position="190"/>
    </location>
</feature>
<dbReference type="NCBIfam" id="TIGR00268">
    <property type="entry name" value="ATP-dependent sacrificial sulfur transferase LarE"/>
    <property type="match status" value="1"/>
</dbReference>
<protein>
    <recommendedName>
        <fullName evidence="2">Asparagine synthetase domain-containing protein</fullName>
    </recommendedName>
</protein>
<feature type="domain" description="Asparagine synthetase" evidence="2">
    <location>
        <begin position="32"/>
        <end position="101"/>
    </location>
</feature>
<dbReference type="Pfam" id="PF00733">
    <property type="entry name" value="Asn_synthase"/>
    <property type="match status" value="1"/>
</dbReference>
<sequence>MVLLVVGLILYLLGREKVFTKLEKLKNWFEDKERVALAFSGGVDSALLLKVGEMTLGSGLSAITIHSPLNKEEELKVAQRLAENLKVEQIVVNLNDLEIAEVASNHSERCYYCKKNRFEKLISLIKEKNIKWIIEGSNLDDLKDYRPGLRAVKELGIRSPLQEIGFTKKEIRNLARYLDVPVWNKPSEPCLATRFPVGTNLNLDNLKRIEQCEEYVKRLLDIKILRIRDYNNLARIEVLEEDIKLLLQNKVEITRELKKKGFKYITLDLNGYKQGSMNNTGGS</sequence>
<gene>
    <name evidence="3" type="ORF">SAMN00017405_1753</name>
</gene>
<dbReference type="GO" id="GO:0004066">
    <property type="term" value="F:asparagine synthase (glutamine-hydrolyzing) activity"/>
    <property type="evidence" value="ECO:0007669"/>
    <property type="project" value="InterPro"/>
</dbReference>
<dbReference type="Proteomes" id="UP000192731">
    <property type="component" value="Unassembled WGS sequence"/>
</dbReference>
<dbReference type="GO" id="GO:0016783">
    <property type="term" value="F:sulfurtransferase activity"/>
    <property type="evidence" value="ECO:0007669"/>
    <property type="project" value="InterPro"/>
</dbReference>
<dbReference type="InterPro" id="IPR001962">
    <property type="entry name" value="Asn_synthase"/>
</dbReference>
<dbReference type="PANTHER" id="PTHR43169:SF2">
    <property type="entry name" value="NAD_GMP SYNTHASE DOMAIN-CONTAINING PROTEIN"/>
    <property type="match status" value="1"/>
</dbReference>
<dbReference type="PANTHER" id="PTHR43169">
    <property type="entry name" value="EXSB FAMILY PROTEIN"/>
    <property type="match status" value="1"/>
</dbReference>
<keyword evidence="4" id="KW-1185">Reference proteome</keyword>
<dbReference type="AlphaFoldDB" id="A0A1W1V333"/>
<dbReference type="EMBL" id="FWWT01000014">
    <property type="protein sequence ID" value="SMB87745.1"/>
    <property type="molecule type" value="Genomic_DNA"/>
</dbReference>
<accession>A0A1W1V333</accession>
<evidence type="ECO:0000313" key="3">
    <source>
        <dbReference type="EMBL" id="SMB87745.1"/>
    </source>
</evidence>
<dbReference type="PIRSF" id="PIRSF006661">
    <property type="entry name" value="PP-lp_UCP006661"/>
    <property type="match status" value="1"/>
</dbReference>
<name>A0A1W1V333_DESTI</name>
<dbReference type="CDD" id="cd01990">
    <property type="entry name" value="LarE-like"/>
    <property type="match status" value="1"/>
</dbReference>
<dbReference type="Gene3D" id="3.40.50.620">
    <property type="entry name" value="HUPs"/>
    <property type="match status" value="1"/>
</dbReference>
<dbReference type="STRING" id="656914.SAMN00017405_1753"/>
<dbReference type="InterPro" id="IPR014729">
    <property type="entry name" value="Rossmann-like_a/b/a_fold"/>
</dbReference>
<dbReference type="InterPro" id="IPR052188">
    <property type="entry name" value="Ni-pincer_cofactor_biosynth"/>
</dbReference>